<dbReference type="PROSITE" id="PS51462">
    <property type="entry name" value="NUDIX"/>
    <property type="match status" value="1"/>
</dbReference>
<evidence type="ECO:0000256" key="1">
    <source>
        <dbReference type="ARBA" id="ARBA00001946"/>
    </source>
</evidence>
<dbReference type="InterPro" id="IPR000086">
    <property type="entry name" value="NUDIX_hydrolase_dom"/>
</dbReference>
<dbReference type="Gene3D" id="3.90.79.10">
    <property type="entry name" value="Nucleoside Triphosphate Pyrophosphohydrolase"/>
    <property type="match status" value="1"/>
</dbReference>
<gene>
    <name evidence="6" type="primary">Nudt22</name>
    <name evidence="6" type="ORF">CEXT_457221</name>
</gene>
<feature type="domain" description="Nudix hydrolase" evidence="5">
    <location>
        <begin position="120"/>
        <end position="282"/>
    </location>
</feature>
<dbReference type="SUPFAM" id="SSF55811">
    <property type="entry name" value="Nudix"/>
    <property type="match status" value="1"/>
</dbReference>
<evidence type="ECO:0000256" key="3">
    <source>
        <dbReference type="ARBA" id="ARBA00022801"/>
    </source>
</evidence>
<keyword evidence="3" id="KW-0378">Hydrolase</keyword>
<dbReference type="InterPro" id="IPR015797">
    <property type="entry name" value="NUDIX_hydrolase-like_dom_sf"/>
</dbReference>
<comment type="cofactor">
    <cofactor evidence="1">
        <name>Mg(2+)</name>
        <dbReference type="ChEBI" id="CHEBI:18420"/>
    </cofactor>
</comment>
<dbReference type="PANTHER" id="PTHR31835">
    <property type="entry name" value="URIDINE DIPHOSPHATE GLUCOSE PYROPHOSPHATASE"/>
    <property type="match status" value="1"/>
</dbReference>
<organism evidence="6 7">
    <name type="scientific">Caerostris extrusa</name>
    <name type="common">Bark spider</name>
    <name type="synonym">Caerostris bankana</name>
    <dbReference type="NCBI Taxonomy" id="172846"/>
    <lineage>
        <taxon>Eukaryota</taxon>
        <taxon>Metazoa</taxon>
        <taxon>Ecdysozoa</taxon>
        <taxon>Arthropoda</taxon>
        <taxon>Chelicerata</taxon>
        <taxon>Arachnida</taxon>
        <taxon>Araneae</taxon>
        <taxon>Araneomorphae</taxon>
        <taxon>Entelegynae</taxon>
        <taxon>Araneoidea</taxon>
        <taxon>Araneidae</taxon>
        <taxon>Caerostris</taxon>
    </lineage>
</organism>
<dbReference type="GO" id="GO:0052751">
    <property type="term" value="F:GDP-mannose hydrolase activity"/>
    <property type="evidence" value="ECO:0007669"/>
    <property type="project" value="TreeGrafter"/>
</dbReference>
<keyword evidence="7" id="KW-1185">Reference proteome</keyword>
<protein>
    <submittedName>
        <fullName evidence="6">Uridine diphosphate glucose pyrophosphatase NUDT22</fullName>
    </submittedName>
</protein>
<name>A0AAV4SDX1_CAEEX</name>
<reference evidence="6 7" key="1">
    <citation type="submission" date="2021-06" db="EMBL/GenBank/DDBJ databases">
        <title>Caerostris extrusa draft genome.</title>
        <authorList>
            <person name="Kono N."/>
            <person name="Arakawa K."/>
        </authorList>
    </citation>
    <scope>NUCLEOTIDE SEQUENCE [LARGE SCALE GENOMIC DNA]</scope>
</reference>
<dbReference type="PANTHER" id="PTHR31835:SF1">
    <property type="entry name" value="URIDINE DIPHOSPHATE GLUCOSE PYROPHOSPHATASE NUDT22"/>
    <property type="match status" value="1"/>
</dbReference>
<accession>A0AAV4SDX1</accession>
<evidence type="ECO:0000259" key="5">
    <source>
        <dbReference type="PROSITE" id="PS51462"/>
    </source>
</evidence>
<keyword evidence="2" id="KW-0479">Metal-binding</keyword>
<evidence type="ECO:0000313" key="7">
    <source>
        <dbReference type="Proteomes" id="UP001054945"/>
    </source>
</evidence>
<dbReference type="InterPro" id="IPR055295">
    <property type="entry name" value="NUDT22/NUDT9-like"/>
</dbReference>
<evidence type="ECO:0000256" key="2">
    <source>
        <dbReference type="ARBA" id="ARBA00022723"/>
    </source>
</evidence>
<dbReference type="Proteomes" id="UP001054945">
    <property type="component" value="Unassembled WGS sequence"/>
</dbReference>
<keyword evidence="4" id="KW-0460">Magnesium</keyword>
<dbReference type="AlphaFoldDB" id="A0AAV4SDX1"/>
<dbReference type="EMBL" id="BPLR01009373">
    <property type="protein sequence ID" value="GIY31396.1"/>
    <property type="molecule type" value="Genomic_DNA"/>
</dbReference>
<sequence>MELTDNLTILCTPGHGLDQSSVEVEWRAEYGRKTLPFINIAIENEWDKKMKVCAALWNGTKFRLHKIELWTETISNLPRVKLFLGPTCYKDFMGTNCVPESKQLIQKGIQEYGNSQAYLSDPLGNGALIVTSDNNIIFMRRSKQCAEFPFMIDRPGGHPEPDDVINKAEKTNLQDVDSSMLLEELFDSVLKEVTEEINIPSKKNLAFPILLGVSYNPITLKTPSLEFYVRCNLSAIEIIEYYKTRQKGELDEAFELIIISVKEILENDLEKLEFYDQLTFAAKAILFLFKIFSLK</sequence>
<comment type="caution">
    <text evidence="6">The sequence shown here is derived from an EMBL/GenBank/DDBJ whole genome shotgun (WGS) entry which is preliminary data.</text>
</comment>
<dbReference type="GO" id="GO:0046872">
    <property type="term" value="F:metal ion binding"/>
    <property type="evidence" value="ECO:0007669"/>
    <property type="project" value="UniProtKB-KW"/>
</dbReference>
<evidence type="ECO:0000256" key="4">
    <source>
        <dbReference type="ARBA" id="ARBA00022842"/>
    </source>
</evidence>
<proteinExistence type="predicted"/>
<evidence type="ECO:0000313" key="6">
    <source>
        <dbReference type="EMBL" id="GIY31396.1"/>
    </source>
</evidence>